<reference evidence="5 6" key="1">
    <citation type="journal article" date="2012" name="Stand. Genomic Sci.">
        <title>Complete genome sequence of the facultatively chemolithoautotrophic and methylotrophic alpha Proteobacterium Starkeya novella type strain (ATCC 8093(T)).</title>
        <authorList>
            <person name="Kappler U."/>
            <person name="Davenport K."/>
            <person name="Beatson S."/>
            <person name="Lucas S."/>
            <person name="Lapidus A."/>
            <person name="Copeland A."/>
            <person name="Berry K.W."/>
            <person name="Glavina Del Rio T."/>
            <person name="Hammon N."/>
            <person name="Dalin E."/>
            <person name="Tice H."/>
            <person name="Pitluck S."/>
            <person name="Richardson P."/>
            <person name="Bruce D."/>
            <person name="Goodwin L.A."/>
            <person name="Han C."/>
            <person name="Tapia R."/>
            <person name="Detter J.C."/>
            <person name="Chang Y.J."/>
            <person name="Jeffries C.D."/>
            <person name="Land M."/>
            <person name="Hauser L."/>
            <person name="Kyrpides N.C."/>
            <person name="Goker M."/>
            <person name="Ivanova N."/>
            <person name="Klenk H.P."/>
            <person name="Woyke T."/>
        </authorList>
    </citation>
    <scope>NUCLEOTIDE SEQUENCE [LARGE SCALE GENOMIC DNA]</scope>
    <source>
        <strain evidence="6">ATCC 8093 / DSM 506 / JCM 20403 / CCM 1077 / IAM 12100 / NBRC 12443 / NCIMB 10456</strain>
    </source>
</reference>
<comment type="subcellular location">
    <subcellularLocation>
        <location evidence="1">Secreted</location>
    </subcellularLocation>
</comment>
<protein>
    <submittedName>
        <fullName evidence="5">Hemolysin-type calcium-binding region</fullName>
    </submittedName>
</protein>
<feature type="signal peptide" evidence="4">
    <location>
        <begin position="1"/>
        <end position="26"/>
    </location>
</feature>
<dbReference type="KEGG" id="sno:Snov_2009"/>
<dbReference type="GO" id="GO:0005576">
    <property type="term" value="C:extracellular region"/>
    <property type="evidence" value="ECO:0007669"/>
    <property type="project" value="UniProtKB-SubCell"/>
</dbReference>
<evidence type="ECO:0000256" key="2">
    <source>
        <dbReference type="ARBA" id="ARBA00022525"/>
    </source>
</evidence>
<dbReference type="eggNOG" id="COG2931">
    <property type="taxonomic scope" value="Bacteria"/>
</dbReference>
<evidence type="ECO:0000313" key="5">
    <source>
        <dbReference type="EMBL" id="ADH89307.1"/>
    </source>
</evidence>
<sequence length="984" mass="95011">MATSIRITKSYSSTSLSKMSAPAVLAAATTGPVGAESSATSLALAMATTLPPTYQLISRTNGNDVVEVTSSGRFEVRGLAGNDTISVRAGTTGGDLLVGGDGNDTLTAAESDDVLDGGAGTDRLNGGAGNDVLIGGAGGDTLTGGDGVDTAVYSSSSAAVIISLNLDPQKSTRGAGGDATGDTLLGIENLTGSGKNDILSGNGLDNQLVGMLGNDTLRGNNGNDLLIGDTITDVDGNGIPDDDDGDGIPDGVNDAVAGGADTLDGGSGDDRLFGGGGADNLIGGFGHDQLYGGQGDDLLTSGDGNDLLDGGEGNDQLIASIGDDTLRGGGGNDWLNASLGNDLLYGGDGDDDLNAGDGNDQLHGEAGNDVLLGGSGNDIMSGGAGDDRFDGGTGADQLEGGDGFDTADYSAGGAVGIDLLANVASGAAAGDTFSSIEALIGSVADDILAGDNANNSFQGGGGADLIVGQGGFDTSDYSTSAAGVTIQLNSSAADPQAAGTGTGGDAEGDSLISIERIIGSAFVDTLLGGELADTFVGGAGADVLNGNGGVDTAEYSTSSTAVNVTIDPAATTIGTGGDAEGDQITNIENLIGSAFNDVLRAGTGVNRLDGGAGNDMLAGGEGADTLIGGDGVDTIDYSGSNAAVGLGLTDVPGQATQGSGGHAQGDIIAQIENVIGSAFNDTLQGSAGANRLEGGGGNDTLRGQGGADVLIGGLGTDTASYSSSASGVTVAISATATTVGSGGDAQGDQLSGIENLTGSAFADVLTGSDGDNRLDGGGGNDRLVGGLGVDTLVGGDGVDTVDYSASNAGVVVQLSANPASATVGSGGHAAGDILNTIESIIGSNFTDTLFGSTAGNKLVSGAGNDVMRGGSGADLLVANGSGSKTLYGDGIADGGTAGADVFQIMGGTNVIADYQSGEDILLNSLSGAALTLLPGSSTTLALRLSGSTHTTYVLVGTTADVPSASAFANQILQQDVFVDPNLIA</sequence>
<dbReference type="OrthoDB" id="223957at2"/>
<accession>D7A046</accession>
<dbReference type="EMBL" id="CP002026">
    <property type="protein sequence ID" value="ADH89307.1"/>
    <property type="molecule type" value="Genomic_DNA"/>
</dbReference>
<keyword evidence="4" id="KW-0732">Signal</keyword>
<dbReference type="InterPro" id="IPR018511">
    <property type="entry name" value="Hemolysin-typ_Ca-bd_CS"/>
</dbReference>
<dbReference type="AlphaFoldDB" id="D7A046"/>
<dbReference type="InterPro" id="IPR050557">
    <property type="entry name" value="RTX_toxin/Mannuronan_C5-epim"/>
</dbReference>
<feature type="region of interest" description="Disordered" evidence="3">
    <location>
        <begin position="382"/>
        <end position="401"/>
    </location>
</feature>
<dbReference type="RefSeq" id="WP_013166811.1">
    <property type="nucleotide sequence ID" value="NC_014217.1"/>
</dbReference>
<dbReference type="Pfam" id="PF00353">
    <property type="entry name" value="HemolysinCabind"/>
    <property type="match status" value="11"/>
</dbReference>
<dbReference type="Proteomes" id="UP000006633">
    <property type="component" value="Chromosome"/>
</dbReference>
<dbReference type="STRING" id="639283.Snov_2009"/>
<dbReference type="PANTHER" id="PTHR38340:SF1">
    <property type="entry name" value="S-LAYER PROTEIN"/>
    <property type="match status" value="1"/>
</dbReference>
<organism evidence="5 6">
    <name type="scientific">Ancylobacter novellus (strain ATCC 8093 / DSM 506 / JCM 20403 / CCM 1077 / IAM 12100 / NBRC 12443 / NCIMB 10456)</name>
    <name type="common">Starkeya novella</name>
    <dbReference type="NCBI Taxonomy" id="639283"/>
    <lineage>
        <taxon>Bacteria</taxon>
        <taxon>Pseudomonadati</taxon>
        <taxon>Pseudomonadota</taxon>
        <taxon>Alphaproteobacteria</taxon>
        <taxon>Hyphomicrobiales</taxon>
        <taxon>Xanthobacteraceae</taxon>
        <taxon>Ancylobacter</taxon>
    </lineage>
</organism>
<proteinExistence type="predicted"/>
<dbReference type="SUPFAM" id="SSF51120">
    <property type="entry name" value="beta-Roll"/>
    <property type="match status" value="7"/>
</dbReference>
<dbReference type="InterPro" id="IPR011049">
    <property type="entry name" value="Serralysin-like_metalloprot_C"/>
</dbReference>
<evidence type="ECO:0000313" key="6">
    <source>
        <dbReference type="Proteomes" id="UP000006633"/>
    </source>
</evidence>
<evidence type="ECO:0000256" key="1">
    <source>
        <dbReference type="ARBA" id="ARBA00004613"/>
    </source>
</evidence>
<dbReference type="PANTHER" id="PTHR38340">
    <property type="entry name" value="S-LAYER PROTEIN"/>
    <property type="match status" value="1"/>
</dbReference>
<dbReference type="InterPro" id="IPR001343">
    <property type="entry name" value="Hemolysn_Ca-bd"/>
</dbReference>
<name>D7A046_ANCN5</name>
<evidence type="ECO:0000256" key="4">
    <source>
        <dbReference type="SAM" id="SignalP"/>
    </source>
</evidence>
<gene>
    <name evidence="5" type="ordered locus">Snov_2009</name>
</gene>
<dbReference type="PRINTS" id="PR00313">
    <property type="entry name" value="CABNDNGRPT"/>
</dbReference>
<dbReference type="Gene3D" id="2.150.10.10">
    <property type="entry name" value="Serralysin-like metalloprotease, C-terminal"/>
    <property type="match status" value="9"/>
</dbReference>
<feature type="chain" id="PRO_5003092012" evidence="4">
    <location>
        <begin position="27"/>
        <end position="984"/>
    </location>
</feature>
<dbReference type="GO" id="GO:0005509">
    <property type="term" value="F:calcium ion binding"/>
    <property type="evidence" value="ECO:0007669"/>
    <property type="project" value="InterPro"/>
</dbReference>
<evidence type="ECO:0000256" key="3">
    <source>
        <dbReference type="SAM" id="MobiDB-lite"/>
    </source>
</evidence>
<dbReference type="PROSITE" id="PS00330">
    <property type="entry name" value="HEMOLYSIN_CALCIUM"/>
    <property type="match status" value="7"/>
</dbReference>
<dbReference type="HOGENOM" id="CLU_271255_0_0_5"/>
<keyword evidence="6" id="KW-1185">Reference proteome</keyword>
<keyword evidence="2" id="KW-0964">Secreted</keyword>